<dbReference type="Proteomes" id="UP000299102">
    <property type="component" value="Unassembled WGS sequence"/>
</dbReference>
<proteinExistence type="predicted"/>
<keyword evidence="2" id="KW-1185">Reference proteome</keyword>
<dbReference type="EMBL" id="BGZK01000578">
    <property type="protein sequence ID" value="GBP51270.1"/>
    <property type="molecule type" value="Genomic_DNA"/>
</dbReference>
<sequence length="146" mass="16103">MEEKIPVLVCVRVPVVYSSSKTPQPHSISSSSLHQPTLSSIRYPISNLYSYPSGQQRTRDTSEVNGLQVCAVSAIASGGGIQTAEFYSRRMTGMRGKDARREIALVHRPLRLTNAVPHYINKMIMAEHASAYGKFMKTKLVAGTSY</sequence>
<evidence type="ECO:0000313" key="1">
    <source>
        <dbReference type="EMBL" id="GBP51270.1"/>
    </source>
</evidence>
<organism evidence="1 2">
    <name type="scientific">Eumeta variegata</name>
    <name type="common">Bagworm moth</name>
    <name type="synonym">Eumeta japonica</name>
    <dbReference type="NCBI Taxonomy" id="151549"/>
    <lineage>
        <taxon>Eukaryota</taxon>
        <taxon>Metazoa</taxon>
        <taxon>Ecdysozoa</taxon>
        <taxon>Arthropoda</taxon>
        <taxon>Hexapoda</taxon>
        <taxon>Insecta</taxon>
        <taxon>Pterygota</taxon>
        <taxon>Neoptera</taxon>
        <taxon>Endopterygota</taxon>
        <taxon>Lepidoptera</taxon>
        <taxon>Glossata</taxon>
        <taxon>Ditrysia</taxon>
        <taxon>Tineoidea</taxon>
        <taxon>Psychidae</taxon>
        <taxon>Oiketicinae</taxon>
        <taxon>Eumeta</taxon>
    </lineage>
</organism>
<protein>
    <submittedName>
        <fullName evidence="1">Uncharacterized protein</fullName>
    </submittedName>
</protein>
<dbReference type="AlphaFoldDB" id="A0A4C1WK93"/>
<name>A0A4C1WK93_EUMVA</name>
<evidence type="ECO:0000313" key="2">
    <source>
        <dbReference type="Proteomes" id="UP000299102"/>
    </source>
</evidence>
<reference evidence="1 2" key="1">
    <citation type="journal article" date="2019" name="Commun. Biol.">
        <title>The bagworm genome reveals a unique fibroin gene that provides high tensile strength.</title>
        <authorList>
            <person name="Kono N."/>
            <person name="Nakamura H."/>
            <person name="Ohtoshi R."/>
            <person name="Tomita M."/>
            <person name="Numata K."/>
            <person name="Arakawa K."/>
        </authorList>
    </citation>
    <scope>NUCLEOTIDE SEQUENCE [LARGE SCALE GENOMIC DNA]</scope>
</reference>
<gene>
    <name evidence="1" type="ORF">EVAR_48363_1</name>
</gene>
<accession>A0A4C1WK93</accession>
<comment type="caution">
    <text evidence="1">The sequence shown here is derived from an EMBL/GenBank/DDBJ whole genome shotgun (WGS) entry which is preliminary data.</text>
</comment>